<proteinExistence type="predicted"/>
<organism evidence="1">
    <name type="scientific">marine sediment metagenome</name>
    <dbReference type="NCBI Taxonomy" id="412755"/>
    <lineage>
        <taxon>unclassified sequences</taxon>
        <taxon>metagenomes</taxon>
        <taxon>ecological metagenomes</taxon>
    </lineage>
</organism>
<protein>
    <submittedName>
        <fullName evidence="1">Uncharacterized protein</fullName>
    </submittedName>
</protein>
<comment type="caution">
    <text evidence="1">The sequence shown here is derived from an EMBL/GenBank/DDBJ whole genome shotgun (WGS) entry which is preliminary data.</text>
</comment>
<accession>X1CWQ7</accession>
<dbReference type="EMBL" id="BART01031245">
    <property type="protein sequence ID" value="GAH12277.1"/>
    <property type="molecule type" value="Genomic_DNA"/>
</dbReference>
<gene>
    <name evidence="1" type="ORF">S01H4_54317</name>
</gene>
<name>X1CWQ7_9ZZZZ</name>
<sequence>MLFDINKFKYSDEIASELEIDLDKMPEPVESGIDIGEIITEDTLFDKKTVEWKKFETKENRRETLFAANNLNQLLDFGAGSYLEGSSLKEIFDKKIKRGHDVDLSDIINVAMVNNGIDGIHKDEWLDVWNSFEQAANTRNTRSTSNLISLCRHSFAIADHLEKVGEAIKKHKDIILDKSKYPNEKIKSLCRISTQWD</sequence>
<evidence type="ECO:0000313" key="1">
    <source>
        <dbReference type="EMBL" id="GAH12277.1"/>
    </source>
</evidence>
<dbReference type="AlphaFoldDB" id="X1CWQ7"/>
<reference evidence="1" key="1">
    <citation type="journal article" date="2014" name="Front. Microbiol.">
        <title>High frequency of phylogenetically diverse reductive dehalogenase-homologous genes in deep subseafloor sedimentary metagenomes.</title>
        <authorList>
            <person name="Kawai M."/>
            <person name="Futagami T."/>
            <person name="Toyoda A."/>
            <person name="Takaki Y."/>
            <person name="Nishi S."/>
            <person name="Hori S."/>
            <person name="Arai W."/>
            <person name="Tsubouchi T."/>
            <person name="Morono Y."/>
            <person name="Uchiyama I."/>
            <person name="Ito T."/>
            <person name="Fujiyama A."/>
            <person name="Inagaki F."/>
            <person name="Takami H."/>
        </authorList>
    </citation>
    <scope>NUCLEOTIDE SEQUENCE</scope>
    <source>
        <strain evidence="1">Expedition CK06-06</strain>
    </source>
</reference>
<feature type="non-terminal residue" evidence="1">
    <location>
        <position position="197"/>
    </location>
</feature>